<gene>
    <name evidence="1" type="ORF">T459_33929</name>
</gene>
<dbReference type="AlphaFoldDB" id="A0A2G2XXK0"/>
<dbReference type="EMBL" id="AYRZ02000091">
    <property type="protein sequence ID" value="PHT62190.1"/>
    <property type="molecule type" value="Genomic_DNA"/>
</dbReference>
<name>A0A2G2XXK0_CAPAN</name>
<organism evidence="1 2">
    <name type="scientific">Capsicum annuum</name>
    <name type="common">Capsicum pepper</name>
    <dbReference type="NCBI Taxonomy" id="4072"/>
    <lineage>
        <taxon>Eukaryota</taxon>
        <taxon>Viridiplantae</taxon>
        <taxon>Streptophyta</taxon>
        <taxon>Embryophyta</taxon>
        <taxon>Tracheophyta</taxon>
        <taxon>Spermatophyta</taxon>
        <taxon>Magnoliopsida</taxon>
        <taxon>eudicotyledons</taxon>
        <taxon>Gunneridae</taxon>
        <taxon>Pentapetalae</taxon>
        <taxon>asterids</taxon>
        <taxon>lamiids</taxon>
        <taxon>Solanales</taxon>
        <taxon>Solanaceae</taxon>
        <taxon>Solanoideae</taxon>
        <taxon>Capsiceae</taxon>
        <taxon>Capsicum</taxon>
    </lineage>
</organism>
<comment type="caution">
    <text evidence="1">The sequence shown here is derived from an EMBL/GenBank/DDBJ whole genome shotgun (WGS) entry which is preliminary data.</text>
</comment>
<dbReference type="Proteomes" id="UP000222542">
    <property type="component" value="Unassembled WGS sequence"/>
</dbReference>
<proteinExistence type="predicted"/>
<reference evidence="1 2" key="1">
    <citation type="journal article" date="2014" name="Nat. Genet.">
        <title>Genome sequence of the hot pepper provides insights into the evolution of pungency in Capsicum species.</title>
        <authorList>
            <person name="Kim S."/>
            <person name="Park M."/>
            <person name="Yeom S.I."/>
            <person name="Kim Y.M."/>
            <person name="Lee J.M."/>
            <person name="Lee H.A."/>
            <person name="Seo E."/>
            <person name="Choi J."/>
            <person name="Cheong K."/>
            <person name="Kim K.T."/>
            <person name="Jung K."/>
            <person name="Lee G.W."/>
            <person name="Oh S.K."/>
            <person name="Bae C."/>
            <person name="Kim S.B."/>
            <person name="Lee H.Y."/>
            <person name="Kim S.Y."/>
            <person name="Kim M.S."/>
            <person name="Kang B.C."/>
            <person name="Jo Y.D."/>
            <person name="Yang H.B."/>
            <person name="Jeong H.J."/>
            <person name="Kang W.H."/>
            <person name="Kwon J.K."/>
            <person name="Shin C."/>
            <person name="Lim J.Y."/>
            <person name="Park J.H."/>
            <person name="Huh J.H."/>
            <person name="Kim J.S."/>
            <person name="Kim B.D."/>
            <person name="Cohen O."/>
            <person name="Paran I."/>
            <person name="Suh M.C."/>
            <person name="Lee S.B."/>
            <person name="Kim Y.K."/>
            <person name="Shin Y."/>
            <person name="Noh S.J."/>
            <person name="Park J."/>
            <person name="Seo Y.S."/>
            <person name="Kwon S.Y."/>
            <person name="Kim H.A."/>
            <person name="Park J.M."/>
            <person name="Kim H.J."/>
            <person name="Choi S.B."/>
            <person name="Bosland P.W."/>
            <person name="Reeves G."/>
            <person name="Jo S.H."/>
            <person name="Lee B.W."/>
            <person name="Cho H.T."/>
            <person name="Choi H.S."/>
            <person name="Lee M.S."/>
            <person name="Yu Y."/>
            <person name="Do Choi Y."/>
            <person name="Park B.S."/>
            <person name="van Deynze A."/>
            <person name="Ashrafi H."/>
            <person name="Hill T."/>
            <person name="Kim W.T."/>
            <person name="Pai H.S."/>
            <person name="Ahn H.K."/>
            <person name="Yeam I."/>
            <person name="Giovannoni J.J."/>
            <person name="Rose J.K."/>
            <person name="Sorensen I."/>
            <person name="Lee S.J."/>
            <person name="Kim R.W."/>
            <person name="Choi I.Y."/>
            <person name="Choi B.S."/>
            <person name="Lim J.S."/>
            <person name="Lee Y.H."/>
            <person name="Choi D."/>
        </authorList>
    </citation>
    <scope>NUCLEOTIDE SEQUENCE [LARGE SCALE GENOMIC DNA]</scope>
    <source>
        <strain evidence="2">cv. CM334</strain>
    </source>
</reference>
<evidence type="ECO:0000313" key="2">
    <source>
        <dbReference type="Proteomes" id="UP000222542"/>
    </source>
</evidence>
<protein>
    <submittedName>
        <fullName evidence="1">Uncharacterized protein</fullName>
    </submittedName>
</protein>
<evidence type="ECO:0000313" key="1">
    <source>
        <dbReference type="EMBL" id="PHT62190.1"/>
    </source>
</evidence>
<accession>A0A2G2XXK0</accession>
<dbReference type="Gramene" id="PHT62190">
    <property type="protein sequence ID" value="PHT62190"/>
    <property type="gene ID" value="T459_33929"/>
</dbReference>
<sequence length="117" mass="12750">MSQFAYHAFLSLATRMDKSFGNHLHSALSNAGISAFSVESLRLFQLESDADGGELPSAHLPEDGLVPAVGPNVAKRPYYQGFPEIAILPYLGHSLKRRFVGLLSTFPISGGIKRFFP</sequence>
<reference evidence="1 2" key="2">
    <citation type="journal article" date="2017" name="Genome Biol.">
        <title>New reference genome sequences of hot pepper reveal the massive evolution of plant disease-resistance genes by retroduplication.</title>
        <authorList>
            <person name="Kim S."/>
            <person name="Park J."/>
            <person name="Yeom S.I."/>
            <person name="Kim Y.M."/>
            <person name="Seo E."/>
            <person name="Kim K.T."/>
            <person name="Kim M.S."/>
            <person name="Lee J.M."/>
            <person name="Cheong K."/>
            <person name="Shin H.S."/>
            <person name="Kim S.B."/>
            <person name="Han K."/>
            <person name="Lee J."/>
            <person name="Park M."/>
            <person name="Lee H.A."/>
            <person name="Lee H.Y."/>
            <person name="Lee Y."/>
            <person name="Oh S."/>
            <person name="Lee J.H."/>
            <person name="Choi E."/>
            <person name="Choi E."/>
            <person name="Lee S.E."/>
            <person name="Jeon J."/>
            <person name="Kim H."/>
            <person name="Choi G."/>
            <person name="Song H."/>
            <person name="Lee J."/>
            <person name="Lee S.C."/>
            <person name="Kwon J.K."/>
            <person name="Lee H.Y."/>
            <person name="Koo N."/>
            <person name="Hong Y."/>
            <person name="Kim R.W."/>
            <person name="Kang W.H."/>
            <person name="Huh J.H."/>
            <person name="Kang B.C."/>
            <person name="Yang T.J."/>
            <person name="Lee Y.H."/>
            <person name="Bennetzen J.L."/>
            <person name="Choi D."/>
        </authorList>
    </citation>
    <scope>NUCLEOTIDE SEQUENCE [LARGE SCALE GENOMIC DNA]</scope>
    <source>
        <strain evidence="2">cv. CM334</strain>
    </source>
</reference>
<keyword evidence="2" id="KW-1185">Reference proteome</keyword>